<organism evidence="1 2">
    <name type="scientific">Pseudocercospora fuligena</name>
    <dbReference type="NCBI Taxonomy" id="685502"/>
    <lineage>
        <taxon>Eukaryota</taxon>
        <taxon>Fungi</taxon>
        <taxon>Dikarya</taxon>
        <taxon>Ascomycota</taxon>
        <taxon>Pezizomycotina</taxon>
        <taxon>Dothideomycetes</taxon>
        <taxon>Dothideomycetidae</taxon>
        <taxon>Mycosphaerellales</taxon>
        <taxon>Mycosphaerellaceae</taxon>
        <taxon>Pseudocercospora</taxon>
    </lineage>
</organism>
<protein>
    <recommendedName>
        <fullName evidence="3">Sulfotransferase domain-containing protein</fullName>
    </recommendedName>
</protein>
<dbReference type="Gene3D" id="3.40.50.300">
    <property type="entry name" value="P-loop containing nucleotide triphosphate hydrolases"/>
    <property type="match status" value="1"/>
</dbReference>
<dbReference type="PANTHER" id="PTHR48312:SF1">
    <property type="entry name" value="SULFOTRANSFERASE"/>
    <property type="match status" value="1"/>
</dbReference>
<dbReference type="InterPro" id="IPR027417">
    <property type="entry name" value="P-loop_NTPase"/>
</dbReference>
<dbReference type="Proteomes" id="UP000660729">
    <property type="component" value="Unassembled WGS sequence"/>
</dbReference>
<reference evidence="1" key="1">
    <citation type="submission" date="2020-04" db="EMBL/GenBank/DDBJ databases">
        <title>Draft genome resource of the tomato pathogen Pseudocercospora fuligena.</title>
        <authorList>
            <person name="Zaccaron A."/>
        </authorList>
    </citation>
    <scope>NUCLEOTIDE SEQUENCE</scope>
    <source>
        <strain evidence="1">PF001</strain>
    </source>
</reference>
<dbReference type="OrthoDB" id="3650366at2759"/>
<keyword evidence="2" id="KW-1185">Reference proteome</keyword>
<dbReference type="AlphaFoldDB" id="A0A8H6VS57"/>
<dbReference type="PANTHER" id="PTHR48312">
    <property type="match status" value="1"/>
</dbReference>
<gene>
    <name evidence="1" type="ORF">HII31_01783</name>
</gene>
<comment type="caution">
    <text evidence="1">The sequence shown here is derived from an EMBL/GenBank/DDBJ whole genome shotgun (WGS) entry which is preliminary data.</text>
</comment>
<evidence type="ECO:0000313" key="1">
    <source>
        <dbReference type="EMBL" id="KAF7196865.1"/>
    </source>
</evidence>
<dbReference type="EMBL" id="JABCIY010000022">
    <property type="protein sequence ID" value="KAF7196865.1"/>
    <property type="molecule type" value="Genomic_DNA"/>
</dbReference>
<accession>A0A8H6VS57</accession>
<proteinExistence type="predicted"/>
<evidence type="ECO:0000313" key="2">
    <source>
        <dbReference type="Proteomes" id="UP000660729"/>
    </source>
</evidence>
<evidence type="ECO:0008006" key="3">
    <source>
        <dbReference type="Google" id="ProtNLM"/>
    </source>
</evidence>
<name>A0A8H6VS57_9PEZI</name>
<sequence>MDPMKPPSQILLWSQGRTACHLLERMLSKQHSLHYLPGIGHPYAPARPSQIPCLQEESIAAGIPDGLRTRFSDAVAVGTQHWRDQLEQAQSQNKALFLHEHPHFALDPDLALSFVLEDWNRGPIVPARNYTMIPEDLMLLPGTLPIFTIRHPALIVPSAYRAMDEFEGSANRSNLVVASTLNWARELYDWYLAKGFKPLVAEAEDYMTNPEMVKNLAKKAGLDPEQCIFQWPAATKEEQDKMLPRYVQLQQSLLNSTGLLQGKDRRNVVIEDEMRKWRVEFGEQNAIFVKELVDASMPHYEYLKSRKTTEE</sequence>
<dbReference type="SUPFAM" id="SSF52540">
    <property type="entry name" value="P-loop containing nucleoside triphosphate hydrolases"/>
    <property type="match status" value="1"/>
</dbReference>